<reference evidence="4" key="1">
    <citation type="journal article" date="2019" name="Int. J. Syst. Evol. Microbiol.">
        <title>The Global Catalogue of Microorganisms (GCM) 10K type strain sequencing project: providing services to taxonomists for standard genome sequencing and annotation.</title>
        <authorList>
            <consortium name="The Broad Institute Genomics Platform"/>
            <consortium name="The Broad Institute Genome Sequencing Center for Infectious Disease"/>
            <person name="Wu L."/>
            <person name="Ma J."/>
        </authorList>
    </citation>
    <scope>NUCLEOTIDE SEQUENCE [LARGE SCALE GENOMIC DNA]</scope>
    <source>
        <strain evidence="4">CGMCC 4.7304</strain>
    </source>
</reference>
<dbReference type="RefSeq" id="WP_390315673.1">
    <property type="nucleotide sequence ID" value="NZ_JBHSPB010000005.1"/>
</dbReference>
<feature type="compositionally biased region" description="Polar residues" evidence="1">
    <location>
        <begin position="203"/>
        <end position="213"/>
    </location>
</feature>
<feature type="compositionally biased region" description="Polar residues" evidence="1">
    <location>
        <begin position="103"/>
        <end position="112"/>
    </location>
</feature>
<feature type="compositionally biased region" description="Basic and acidic residues" evidence="1">
    <location>
        <begin position="783"/>
        <end position="792"/>
    </location>
</feature>
<sequence length="804" mass="86376">MRTDIWHEVCAELTALLRERSVEARVVALGVRDLLADGVGSCPATAGALDPGTRPHEGRVPDRRTRQSQGPDTRVKAKPESGERPATTSAPAHTPIPHGPRPTRQSQGPQDTHTPDTPVKPGPDSRPATTSALEPHTSRPGQGRLPGRRTWQGQGPQNTHTPDTPVKPDPDSRPAATSAPEPHTPTPHTPRPLRALVPGQRTGPASTPFTPASHSPARRTPVPVHLYGHHALVGPLPDPVNGPTPQRPCPTCLARRWQSVRRPALRDALELGSGTRAAGRAPYATAFAADAVAALVAAHRERATPGSERPFPAVYLLDLETLRVSRHRLVADPGCPRCGDPVPDGPEVAAITLGPAPKKAPGSFRVRDITAYPLPADAFANPVCGALGPEVVHDVTSPSTAATVGAFTLRSGAYLRETFWGGHADSYADSERIGILEGLERTAGLRPHGKRTTVVAPLDELGEQAVDPRRCGLYGEEFHRENPGVPPFSPDRPIPWVWGWSLRDQRPLLVPEALAHYGTPALANRFVQESSNGCASGGSLEEAVYFGLMEAVERDAFLLAWYGRAALPEIDPRTSTHPRTRQMVDRLALYGYEARFFDTRITFPIPVVTAVAVRRDGGLGALCFGAGASLDPEAALRGGLCEIATDAMNIRARTLRDERRLRAMAADFDKVLSLHDHPLVYGLPEMAPHAAFLLGQRAEKQPLDALAGPLPVSDDLGDDVEACVAAVTAAGFDVVVVDQTLPEQRALGLYTVSVLVPGLLPIDFGWRRQRALRMPRTRTALREAGLRERDLAPGELNPAPHPFP</sequence>
<dbReference type="Proteomes" id="UP001596083">
    <property type="component" value="Unassembled WGS sequence"/>
</dbReference>
<keyword evidence="4" id="KW-1185">Reference proteome</keyword>
<feature type="region of interest" description="Disordered" evidence="1">
    <location>
        <begin position="783"/>
        <end position="804"/>
    </location>
</feature>
<evidence type="ECO:0000256" key="1">
    <source>
        <dbReference type="SAM" id="MobiDB-lite"/>
    </source>
</evidence>
<comment type="caution">
    <text evidence="3">The sequence shown here is derived from an EMBL/GenBank/DDBJ whole genome shotgun (WGS) entry which is preliminary data.</text>
</comment>
<dbReference type="InterPro" id="IPR022291">
    <property type="entry name" value="Bacteriocin_synth_cyclodeHase"/>
</dbReference>
<accession>A0ABW0Z2B8</accession>
<dbReference type="Gene3D" id="3.40.50.720">
    <property type="entry name" value="NAD(P)-binding Rossmann-like Domain"/>
    <property type="match status" value="1"/>
</dbReference>
<dbReference type="Gene3D" id="3.30.1330.230">
    <property type="match status" value="1"/>
</dbReference>
<feature type="compositionally biased region" description="Basic and acidic residues" evidence="1">
    <location>
        <begin position="73"/>
        <end position="83"/>
    </location>
</feature>
<dbReference type="PANTHER" id="PTHR37809">
    <property type="entry name" value="RIBOSOMAL PROTEIN S12 METHYLTHIOTRANSFERASE ACCESSORY FACTOR YCAO"/>
    <property type="match status" value="1"/>
</dbReference>
<dbReference type="EMBL" id="JBHSPB010000005">
    <property type="protein sequence ID" value="MFC5720525.1"/>
    <property type="molecule type" value="Genomic_DNA"/>
</dbReference>
<name>A0ABW0Z2B8_9ACTN</name>
<feature type="region of interest" description="Disordered" evidence="1">
    <location>
        <begin position="37"/>
        <end position="221"/>
    </location>
</feature>
<dbReference type="NCBIfam" id="TIGR03882">
    <property type="entry name" value="cyclo_dehyd_2"/>
    <property type="match status" value="1"/>
</dbReference>
<feature type="compositionally biased region" description="Basic and acidic residues" evidence="1">
    <location>
        <begin position="53"/>
        <end position="65"/>
    </location>
</feature>
<dbReference type="Gene3D" id="3.30.40.250">
    <property type="match status" value="1"/>
</dbReference>
<proteinExistence type="predicted"/>
<dbReference type="PANTHER" id="PTHR37809:SF1">
    <property type="entry name" value="RIBOSOMAL PROTEIN S12 METHYLTHIOTRANSFERASE ACCESSORY FACTOR YCAO"/>
    <property type="match status" value="1"/>
</dbReference>
<gene>
    <name evidence="3" type="ORF">ACFP1Z_10170</name>
</gene>
<evidence type="ECO:0000259" key="2">
    <source>
        <dbReference type="PROSITE" id="PS51664"/>
    </source>
</evidence>
<dbReference type="Gene3D" id="3.30.160.660">
    <property type="match status" value="1"/>
</dbReference>
<dbReference type="NCBIfam" id="TIGR03604">
    <property type="entry name" value="TOMM_cyclo_SagD"/>
    <property type="match status" value="1"/>
</dbReference>
<organism evidence="3 4">
    <name type="scientific">Streptomyces gamaensis</name>
    <dbReference type="NCBI Taxonomy" id="1763542"/>
    <lineage>
        <taxon>Bacteria</taxon>
        <taxon>Bacillati</taxon>
        <taxon>Actinomycetota</taxon>
        <taxon>Actinomycetes</taxon>
        <taxon>Kitasatosporales</taxon>
        <taxon>Streptomycetaceae</taxon>
        <taxon>Streptomyces</taxon>
    </lineage>
</organism>
<feature type="compositionally biased region" description="Polar residues" evidence="1">
    <location>
        <begin position="151"/>
        <end position="162"/>
    </location>
</feature>
<feature type="domain" description="YcaO" evidence="2">
    <location>
        <begin position="422"/>
        <end position="804"/>
    </location>
</feature>
<dbReference type="InterPro" id="IPR003776">
    <property type="entry name" value="YcaO-like_dom"/>
</dbReference>
<protein>
    <submittedName>
        <fullName evidence="3">TOMM leader peptide-binding protein</fullName>
    </submittedName>
</protein>
<evidence type="ECO:0000313" key="4">
    <source>
        <dbReference type="Proteomes" id="UP001596083"/>
    </source>
</evidence>
<evidence type="ECO:0000313" key="3">
    <source>
        <dbReference type="EMBL" id="MFC5720525.1"/>
    </source>
</evidence>
<dbReference type="PROSITE" id="PS51664">
    <property type="entry name" value="YCAO"/>
    <property type="match status" value="1"/>
</dbReference>
<dbReference type="InterPro" id="IPR027624">
    <property type="entry name" value="TOMM_cyclo_SagD"/>
</dbReference>
<dbReference type="Pfam" id="PF02624">
    <property type="entry name" value="YcaO"/>
    <property type="match status" value="1"/>
</dbReference>